<dbReference type="AlphaFoldDB" id="C9Z2C4"/>
<feature type="region of interest" description="Disordered" evidence="1">
    <location>
        <begin position="43"/>
        <end position="73"/>
    </location>
</feature>
<protein>
    <submittedName>
        <fullName evidence="2">Uncharacterized protein</fullName>
    </submittedName>
</protein>
<proteinExistence type="predicted"/>
<dbReference type="Proteomes" id="UP000001444">
    <property type="component" value="Chromosome"/>
</dbReference>
<evidence type="ECO:0000313" key="3">
    <source>
        <dbReference type="Proteomes" id="UP000001444"/>
    </source>
</evidence>
<gene>
    <name evidence="2" type="ordered locus">SCAB_40621</name>
</gene>
<evidence type="ECO:0000256" key="1">
    <source>
        <dbReference type="SAM" id="MobiDB-lite"/>
    </source>
</evidence>
<name>C9Z2C4_STRSW</name>
<evidence type="ECO:0000313" key="2">
    <source>
        <dbReference type="EMBL" id="CBG71138.1"/>
    </source>
</evidence>
<organism evidence="2 3">
    <name type="scientific">Streptomyces scabiei (strain 87.22)</name>
    <dbReference type="NCBI Taxonomy" id="680198"/>
    <lineage>
        <taxon>Bacteria</taxon>
        <taxon>Bacillati</taxon>
        <taxon>Actinomycetota</taxon>
        <taxon>Actinomycetes</taxon>
        <taxon>Kitasatosporales</taxon>
        <taxon>Streptomycetaceae</taxon>
        <taxon>Streptomyces</taxon>
    </lineage>
</organism>
<keyword evidence="3" id="KW-1185">Reference proteome</keyword>
<dbReference type="KEGG" id="scb:SCAB_40621"/>
<dbReference type="EMBL" id="FN554889">
    <property type="protein sequence ID" value="CBG71138.1"/>
    <property type="molecule type" value="Genomic_DNA"/>
</dbReference>
<sequence>MCALATTVDRCWNENAVFVDTGHNNVKGESINRVIKLAEPAPPADVSTLNHADPTWPRDHLQSASPMATECPW</sequence>
<dbReference type="HOGENOM" id="CLU_2703432_0_0_11"/>
<accession>C9Z2C4</accession>
<reference evidence="2 3" key="1">
    <citation type="journal article" date="2010" name="Mol. Plant Microbe Interact.">
        <title>Streptomyces scabies 87-22 contains a coronafacic acid-like biosynthetic cluster that contributes to plant-microbe interactions.</title>
        <authorList>
            <person name="Bignell D.R."/>
            <person name="Seipke R.F."/>
            <person name="Huguet-Tapia J.C."/>
            <person name="Chambers A.H."/>
            <person name="Parry R.J."/>
            <person name="Loria R."/>
        </authorList>
    </citation>
    <scope>NUCLEOTIDE SEQUENCE [LARGE SCALE GENOMIC DNA]</scope>
    <source>
        <strain evidence="2 3">87.22</strain>
    </source>
</reference>